<organism evidence="1 2">
    <name type="scientific">Formosimonas limnophila</name>
    <dbReference type="NCBI Taxonomy" id="1384487"/>
    <lineage>
        <taxon>Bacteria</taxon>
        <taxon>Pseudomonadati</taxon>
        <taxon>Pseudomonadota</taxon>
        <taxon>Betaproteobacteria</taxon>
        <taxon>Burkholderiales</taxon>
        <taxon>Burkholderiaceae</taxon>
        <taxon>Formosimonas</taxon>
    </lineage>
</organism>
<gene>
    <name evidence="1" type="ORF">GCM10009007_05890</name>
</gene>
<comment type="caution">
    <text evidence="1">The sequence shown here is derived from an EMBL/GenBank/DDBJ whole genome shotgun (WGS) entry which is preliminary data.</text>
</comment>
<dbReference type="InterPro" id="IPR017703">
    <property type="entry name" value="YgfZ/GCV_T_CS"/>
</dbReference>
<keyword evidence="2" id="KW-1185">Reference proteome</keyword>
<dbReference type="SUPFAM" id="SSF103025">
    <property type="entry name" value="Folate-binding domain"/>
    <property type="match status" value="1"/>
</dbReference>
<reference evidence="1" key="1">
    <citation type="journal article" date="2014" name="Int. J. Syst. Evol. Microbiol.">
        <title>Complete genome sequence of Corynebacterium casei LMG S-19264T (=DSM 44701T), isolated from a smear-ripened cheese.</title>
        <authorList>
            <consortium name="US DOE Joint Genome Institute (JGI-PGF)"/>
            <person name="Walter F."/>
            <person name="Albersmeier A."/>
            <person name="Kalinowski J."/>
            <person name="Ruckert C."/>
        </authorList>
    </citation>
    <scope>NUCLEOTIDE SEQUENCE</scope>
    <source>
        <strain evidence="1">KCTC 32501</strain>
    </source>
</reference>
<accession>A0A8J3FXW3</accession>
<dbReference type="PANTHER" id="PTHR22602">
    <property type="entry name" value="TRANSFERASE CAF17, MITOCHONDRIAL-RELATED"/>
    <property type="match status" value="1"/>
</dbReference>
<dbReference type="PANTHER" id="PTHR22602:SF0">
    <property type="entry name" value="TRANSFERASE CAF17, MITOCHONDRIAL-RELATED"/>
    <property type="match status" value="1"/>
</dbReference>
<reference evidence="1" key="2">
    <citation type="submission" date="2020-09" db="EMBL/GenBank/DDBJ databases">
        <authorList>
            <person name="Sun Q."/>
            <person name="Kim S."/>
        </authorList>
    </citation>
    <scope>NUCLEOTIDE SEQUENCE</scope>
    <source>
        <strain evidence="1">KCTC 32501</strain>
    </source>
</reference>
<sequence length="314" mass="33983">MSHTQFTKIELQNGVYVSLANYGVIRATGADAKSFLHAQLTQDVQNLSDAETKLAGYCSAKGRLYAIFQMYIQGEDVYLITHRSVLEIVIKRLRMFVLRAKVVLDDVSDSLPIIGFCAPSALSAGTKLVDGDVVRLGLLPAVIDGVRYARELRVGVAGVVNDALAADVNAWEWLEIMAGVPHVQAANSEAFVPQMVNLDRIGGVNFKKGCYPGQEIVARSHYLGKLKRRMQSAVLEWTDDQPQLTIGTDVYSSQDATQPAGQIVAVAANPISPNTSHVLYEVSLPMVEGDATLSAQGVHAIWQKAALPYALSDA</sequence>
<evidence type="ECO:0000313" key="2">
    <source>
        <dbReference type="Proteomes" id="UP000614287"/>
    </source>
</evidence>
<evidence type="ECO:0000313" key="1">
    <source>
        <dbReference type="EMBL" id="GHA68089.1"/>
    </source>
</evidence>
<dbReference type="InterPro" id="IPR045179">
    <property type="entry name" value="YgfZ/GcvT"/>
</dbReference>
<dbReference type="Gene3D" id="3.30.70.1400">
    <property type="entry name" value="Aminomethyltransferase beta-barrel domains"/>
    <property type="match status" value="1"/>
</dbReference>
<protein>
    <submittedName>
        <fullName evidence="1">Folate-binding protein</fullName>
    </submittedName>
</protein>
<name>A0A8J3FXW3_9BURK</name>
<dbReference type="RefSeq" id="WP_189491376.1">
    <property type="nucleotide sequence ID" value="NZ_BMZG01000003.1"/>
</dbReference>
<dbReference type="GO" id="GO:0016226">
    <property type="term" value="P:iron-sulfur cluster assembly"/>
    <property type="evidence" value="ECO:0007669"/>
    <property type="project" value="TreeGrafter"/>
</dbReference>
<proteinExistence type="predicted"/>
<dbReference type="NCBIfam" id="TIGR03317">
    <property type="entry name" value="ygfZ_signature"/>
    <property type="match status" value="1"/>
</dbReference>
<dbReference type="Proteomes" id="UP000614287">
    <property type="component" value="Unassembled WGS sequence"/>
</dbReference>
<dbReference type="EMBL" id="BMZG01000003">
    <property type="protein sequence ID" value="GHA68089.1"/>
    <property type="molecule type" value="Genomic_DNA"/>
</dbReference>
<dbReference type="AlphaFoldDB" id="A0A8J3FXW3"/>
<dbReference type="Gene3D" id="2.40.30.160">
    <property type="match status" value="1"/>
</dbReference>